<evidence type="ECO:0000313" key="3">
    <source>
        <dbReference type="Proteomes" id="UP001233999"/>
    </source>
</evidence>
<gene>
    <name evidence="2" type="ORF">L9F63_008229</name>
</gene>
<dbReference type="Pfam" id="PF22749">
    <property type="entry name" value="Arb2"/>
    <property type="match status" value="1"/>
</dbReference>
<dbReference type="SUPFAM" id="SSF53474">
    <property type="entry name" value="alpha/beta-Hydrolases"/>
    <property type="match status" value="1"/>
</dbReference>
<dbReference type="InterPro" id="IPR048263">
    <property type="entry name" value="Arb2"/>
</dbReference>
<dbReference type="PANTHER" id="PTHR21357">
    <property type="entry name" value="FAM172 FAMILY PROTEIN HOMOLOG CG10038"/>
    <property type="match status" value="1"/>
</dbReference>
<dbReference type="GO" id="GO:0005634">
    <property type="term" value="C:nucleus"/>
    <property type="evidence" value="ECO:0007669"/>
    <property type="project" value="TreeGrafter"/>
</dbReference>
<dbReference type="PANTHER" id="PTHR21357:SF4">
    <property type="entry name" value="FAM172 FAMILY PROTEIN HOMOLOG CG10038"/>
    <property type="match status" value="1"/>
</dbReference>
<accession>A0AAD8E2Z0</accession>
<feature type="domain" description="Arb2" evidence="1">
    <location>
        <begin position="1"/>
        <end position="88"/>
    </location>
</feature>
<dbReference type="Gene3D" id="3.40.50.1820">
    <property type="entry name" value="alpha/beta hydrolase"/>
    <property type="match status" value="1"/>
</dbReference>
<evidence type="ECO:0000259" key="1">
    <source>
        <dbReference type="Pfam" id="PF22749"/>
    </source>
</evidence>
<reference evidence="2" key="2">
    <citation type="submission" date="2023-05" db="EMBL/GenBank/DDBJ databases">
        <authorList>
            <person name="Fouks B."/>
        </authorList>
    </citation>
    <scope>NUCLEOTIDE SEQUENCE</scope>
    <source>
        <strain evidence="2">Stay&amp;Tobe</strain>
        <tissue evidence="2">Testes</tissue>
    </source>
</reference>
<dbReference type="EMBL" id="JASPKZ010010273">
    <property type="protein sequence ID" value="KAJ9574602.1"/>
    <property type="molecule type" value="Genomic_DNA"/>
</dbReference>
<name>A0AAD8E2Z0_DIPPU</name>
<dbReference type="GO" id="GO:0035197">
    <property type="term" value="F:siRNA binding"/>
    <property type="evidence" value="ECO:0007669"/>
    <property type="project" value="TreeGrafter"/>
</dbReference>
<dbReference type="GO" id="GO:0031048">
    <property type="term" value="P:regulatory ncRNA-mediated heterochromatin formation"/>
    <property type="evidence" value="ECO:0007669"/>
    <property type="project" value="TreeGrafter"/>
</dbReference>
<proteinExistence type="predicted"/>
<protein>
    <recommendedName>
        <fullName evidence="1">Arb2 domain-containing protein</fullName>
    </recommendedName>
</protein>
<organism evidence="2 3">
    <name type="scientific">Diploptera punctata</name>
    <name type="common">Pacific beetle cockroach</name>
    <dbReference type="NCBI Taxonomy" id="6984"/>
    <lineage>
        <taxon>Eukaryota</taxon>
        <taxon>Metazoa</taxon>
        <taxon>Ecdysozoa</taxon>
        <taxon>Arthropoda</taxon>
        <taxon>Hexapoda</taxon>
        <taxon>Insecta</taxon>
        <taxon>Pterygota</taxon>
        <taxon>Neoptera</taxon>
        <taxon>Polyneoptera</taxon>
        <taxon>Dictyoptera</taxon>
        <taxon>Blattodea</taxon>
        <taxon>Blaberoidea</taxon>
        <taxon>Blaberidae</taxon>
        <taxon>Diplopterinae</taxon>
        <taxon>Diploptera</taxon>
    </lineage>
</organism>
<keyword evidence="3" id="KW-1185">Reference proteome</keyword>
<dbReference type="AlphaFoldDB" id="A0AAD8E2Z0"/>
<dbReference type="InterPro" id="IPR053858">
    <property type="entry name" value="Arb2_dom"/>
</dbReference>
<comment type="caution">
    <text evidence="2">The sequence shown here is derived from an EMBL/GenBank/DDBJ whole genome shotgun (WGS) entry which is preliminary data.</text>
</comment>
<evidence type="ECO:0000313" key="2">
    <source>
        <dbReference type="EMBL" id="KAJ9574602.1"/>
    </source>
</evidence>
<reference evidence="2" key="1">
    <citation type="journal article" date="2023" name="IScience">
        <title>Live-bearing cockroach genome reveals convergent evolutionary mechanisms linked to viviparity in insects and beyond.</title>
        <authorList>
            <person name="Fouks B."/>
            <person name="Harrison M.C."/>
            <person name="Mikhailova A.A."/>
            <person name="Marchal E."/>
            <person name="English S."/>
            <person name="Carruthers M."/>
            <person name="Jennings E.C."/>
            <person name="Chiamaka E.L."/>
            <person name="Frigard R.A."/>
            <person name="Pippel M."/>
            <person name="Attardo G.M."/>
            <person name="Benoit J.B."/>
            <person name="Bornberg-Bauer E."/>
            <person name="Tobe S.S."/>
        </authorList>
    </citation>
    <scope>NUCLEOTIDE SEQUENCE</scope>
    <source>
        <strain evidence="2">Stay&amp;Tobe</strain>
    </source>
</reference>
<feature type="non-terminal residue" evidence="2">
    <location>
        <position position="1"/>
    </location>
</feature>
<dbReference type="InterPro" id="IPR029058">
    <property type="entry name" value="AB_hydrolase_fold"/>
</dbReference>
<sequence length="164" mass="18263">GSETPEEHANYVWNNYVKRTNAKHIAIVAHSYGGCVALNLATQNFPDFQNSVFAIALTDSIHDVKTRQVPIQVMNYLQKVACNWVSDNAALGTPVSTASNDIPKVSAGSTKHELTSSSCFEVIFNFLQKRYYNMAGTSNFDTSKARGLVRVTMEQKVTYEFLKM</sequence>
<dbReference type="Proteomes" id="UP001233999">
    <property type="component" value="Unassembled WGS sequence"/>
</dbReference>